<dbReference type="Ensembl" id="ENSHHUT00000038710.1">
    <property type="protein sequence ID" value="ENSHHUP00000037229.1"/>
    <property type="gene ID" value="ENSHHUG00000023318.1"/>
</dbReference>
<reference evidence="1" key="2">
    <citation type="submission" date="2025-08" db="UniProtKB">
        <authorList>
            <consortium name="Ensembl"/>
        </authorList>
    </citation>
    <scope>IDENTIFICATION</scope>
</reference>
<reference evidence="2" key="1">
    <citation type="submission" date="2018-06" db="EMBL/GenBank/DDBJ databases">
        <title>Genome assembly of Danube salmon.</title>
        <authorList>
            <person name="Macqueen D.J."/>
            <person name="Gundappa M.K."/>
        </authorList>
    </citation>
    <scope>NUCLEOTIDE SEQUENCE [LARGE SCALE GENOMIC DNA]</scope>
</reference>
<dbReference type="AlphaFoldDB" id="A0A4W5MHK3"/>
<dbReference type="Proteomes" id="UP000314982">
    <property type="component" value="Unassembled WGS sequence"/>
</dbReference>
<dbReference type="GeneTree" id="ENSGT00940000154778"/>
<evidence type="ECO:0000313" key="2">
    <source>
        <dbReference type="Proteomes" id="UP000314982"/>
    </source>
</evidence>
<keyword evidence="2" id="KW-1185">Reference proteome</keyword>
<protein>
    <submittedName>
        <fullName evidence="1">Uncharacterized protein</fullName>
    </submittedName>
</protein>
<name>A0A4W5MHK3_9TELE</name>
<reference evidence="1" key="3">
    <citation type="submission" date="2025-09" db="UniProtKB">
        <authorList>
            <consortium name="Ensembl"/>
        </authorList>
    </citation>
    <scope>IDENTIFICATION</scope>
</reference>
<dbReference type="STRING" id="62062.ENSHHUP00000037229"/>
<proteinExistence type="predicted"/>
<evidence type="ECO:0000313" key="1">
    <source>
        <dbReference type="Ensembl" id="ENSHHUP00000037229.1"/>
    </source>
</evidence>
<sequence>MDPINNINVDKDKPYLYCFRTNKGLGYSAHFVGGCLIVTSLKSKGKGFQHCVKYDFKPQKVGRRRGRQADRHCPVGETHTNIALIKHRNMC</sequence>
<accession>A0A4W5MHK3</accession>
<organism evidence="1 2">
    <name type="scientific">Hucho hucho</name>
    <name type="common">huchen</name>
    <dbReference type="NCBI Taxonomy" id="62062"/>
    <lineage>
        <taxon>Eukaryota</taxon>
        <taxon>Metazoa</taxon>
        <taxon>Chordata</taxon>
        <taxon>Craniata</taxon>
        <taxon>Vertebrata</taxon>
        <taxon>Euteleostomi</taxon>
        <taxon>Actinopterygii</taxon>
        <taxon>Neopterygii</taxon>
        <taxon>Teleostei</taxon>
        <taxon>Protacanthopterygii</taxon>
        <taxon>Salmoniformes</taxon>
        <taxon>Salmonidae</taxon>
        <taxon>Salmoninae</taxon>
        <taxon>Hucho</taxon>
    </lineage>
</organism>